<feature type="region of interest" description="Disordered" evidence="1">
    <location>
        <begin position="1"/>
        <end position="58"/>
    </location>
</feature>
<dbReference type="KEGG" id="lbc:LACBIDRAFT_314080"/>
<gene>
    <name evidence="2" type="ORF">LACBIDRAFT_314080</name>
</gene>
<dbReference type="AlphaFoldDB" id="B0D1J4"/>
<dbReference type="Proteomes" id="UP000001194">
    <property type="component" value="Unassembled WGS sequence"/>
</dbReference>
<organism evidence="3">
    <name type="scientific">Laccaria bicolor (strain S238N-H82 / ATCC MYA-4686)</name>
    <name type="common">Bicoloured deceiver</name>
    <name type="synonym">Laccaria laccata var. bicolor</name>
    <dbReference type="NCBI Taxonomy" id="486041"/>
    <lineage>
        <taxon>Eukaryota</taxon>
        <taxon>Fungi</taxon>
        <taxon>Dikarya</taxon>
        <taxon>Basidiomycota</taxon>
        <taxon>Agaricomycotina</taxon>
        <taxon>Agaricomycetes</taxon>
        <taxon>Agaricomycetidae</taxon>
        <taxon>Agaricales</taxon>
        <taxon>Agaricineae</taxon>
        <taxon>Hydnangiaceae</taxon>
        <taxon>Laccaria</taxon>
    </lineage>
</organism>
<feature type="compositionally biased region" description="Polar residues" evidence="1">
    <location>
        <begin position="218"/>
        <end position="251"/>
    </location>
</feature>
<sequence>MSSPLPPISAFTNIHRKRTSTPDINLPSLSSWSSSYDDYNDFSSSPPHSSPPRTPLTSRYAHSYTHIVSASRVDSDIRFRGSSEFSDDLAASWDRPYHPVVHTASSYPTNGHKTISDGEDHFPPSSEYDPSENYQEVDSSLPDLDSDHSSNSAAYQSPVFPLDSDEEQEDEGEGYSFGDGGLRATFFRTSAERGRWRSDPVPYKPSAVALLQIRKSAPTISRVPTLTSNMGSRPTSEPLPSTSSHGAQDTSGVDDFEASRSTFTVPFPDQGVREASSPHTLPSLTSDRESTSDPEEQDYRAPSSPLPSSSPPLSPMSFSVSAISRSVSPLVFAPSSPLRGTSSPVEVHSATLHVQDNTLAENAECGVDPSDDMIQTSDRPSTLGMLMNVNMPTIPTPRPAPIHSDLPTPIPTLAELEMPVRAAITSLEAESSHEVLINEEDCHKTKSVPSSPSAPSTPLLVIAPTGNQSPFVINHPSVPDVLDLFANDVNIVQGSSKDAICPISPLLEPLTPLAEDEDAMSVIQVDSQRDNGTTMDVDKDGKPVRVKDALTQDDNHLRKKEAKTTSVTSEKRKKDSTHDKMADGQVKKRQKTETVEDASSSTSKHALTKSARSESIKKQGKRRKTHEDQDDTDLTDLDPAPKAKKQKREDDKAEAHKKDSPSFSDPSLSTPHPNSQSKPKSSSTVHAEARSAADNPETREIVGMLIETMATSRASSLAVSSLYKSVMQSRPSLKTQRSEKEWMGVFKRVLNIFSGGGMGGVFGKVESSGKDDSGRSLEAQWFYVPEMDEDQERATLIRSMMPRPAKRSETKKYKQYYWRPLDKISRWDPEDDL</sequence>
<feature type="compositionally biased region" description="Basic and acidic residues" evidence="1">
    <location>
        <begin position="569"/>
        <end position="594"/>
    </location>
</feature>
<evidence type="ECO:0000256" key="1">
    <source>
        <dbReference type="SAM" id="MobiDB-lite"/>
    </source>
</evidence>
<feature type="region of interest" description="Disordered" evidence="1">
    <location>
        <begin position="214"/>
        <end position="314"/>
    </location>
</feature>
<feature type="region of interest" description="Disordered" evidence="1">
    <location>
        <begin position="525"/>
        <end position="699"/>
    </location>
</feature>
<name>B0D1J4_LACBS</name>
<evidence type="ECO:0000313" key="3">
    <source>
        <dbReference type="Proteomes" id="UP000001194"/>
    </source>
</evidence>
<feature type="compositionally biased region" description="Basic and acidic residues" evidence="1">
    <location>
        <begin position="687"/>
        <end position="699"/>
    </location>
</feature>
<proteinExistence type="predicted"/>
<keyword evidence="3" id="KW-1185">Reference proteome</keyword>
<protein>
    <submittedName>
        <fullName evidence="2">Predicted protein</fullName>
    </submittedName>
</protein>
<feature type="compositionally biased region" description="Basic and acidic residues" evidence="1">
    <location>
        <begin position="647"/>
        <end position="660"/>
    </location>
</feature>
<dbReference type="OrthoDB" id="5348546at2759"/>
<feature type="compositionally biased region" description="Acidic residues" evidence="1">
    <location>
        <begin position="163"/>
        <end position="173"/>
    </location>
</feature>
<dbReference type="STRING" id="486041.B0D1J4"/>
<dbReference type="RefSeq" id="XP_001877545.1">
    <property type="nucleotide sequence ID" value="XM_001877510.1"/>
</dbReference>
<reference evidence="2 3" key="1">
    <citation type="journal article" date="2008" name="Nature">
        <title>The genome of Laccaria bicolor provides insights into mycorrhizal symbiosis.</title>
        <authorList>
            <person name="Martin F."/>
            <person name="Aerts A."/>
            <person name="Ahren D."/>
            <person name="Brun A."/>
            <person name="Danchin E.G.J."/>
            <person name="Duchaussoy F."/>
            <person name="Gibon J."/>
            <person name="Kohler A."/>
            <person name="Lindquist E."/>
            <person name="Pereda V."/>
            <person name="Salamov A."/>
            <person name="Shapiro H.J."/>
            <person name="Wuyts J."/>
            <person name="Blaudez D."/>
            <person name="Buee M."/>
            <person name="Brokstein P."/>
            <person name="Canbaeck B."/>
            <person name="Cohen D."/>
            <person name="Courty P.E."/>
            <person name="Coutinho P.M."/>
            <person name="Delaruelle C."/>
            <person name="Detter J.C."/>
            <person name="Deveau A."/>
            <person name="DiFazio S."/>
            <person name="Duplessis S."/>
            <person name="Fraissinet-Tachet L."/>
            <person name="Lucic E."/>
            <person name="Frey-Klett P."/>
            <person name="Fourrey C."/>
            <person name="Feussner I."/>
            <person name="Gay G."/>
            <person name="Grimwood J."/>
            <person name="Hoegger P.J."/>
            <person name="Jain P."/>
            <person name="Kilaru S."/>
            <person name="Labbe J."/>
            <person name="Lin Y.C."/>
            <person name="Legue V."/>
            <person name="Le Tacon F."/>
            <person name="Marmeisse R."/>
            <person name="Melayah D."/>
            <person name="Montanini B."/>
            <person name="Muratet M."/>
            <person name="Nehls U."/>
            <person name="Niculita-Hirzel H."/>
            <person name="Oudot-Le Secq M.P."/>
            <person name="Peter M."/>
            <person name="Quesneville H."/>
            <person name="Rajashekar B."/>
            <person name="Reich M."/>
            <person name="Rouhier N."/>
            <person name="Schmutz J."/>
            <person name="Yin T."/>
            <person name="Chalot M."/>
            <person name="Henrissat B."/>
            <person name="Kuees U."/>
            <person name="Lucas S."/>
            <person name="Van de Peer Y."/>
            <person name="Podila G.K."/>
            <person name="Polle A."/>
            <person name="Pukkila P.J."/>
            <person name="Richardson P.M."/>
            <person name="Rouze P."/>
            <person name="Sanders I.R."/>
            <person name="Stajich J.E."/>
            <person name="Tunlid A."/>
            <person name="Tuskan G."/>
            <person name="Grigoriev I.V."/>
        </authorList>
    </citation>
    <scope>NUCLEOTIDE SEQUENCE [LARGE SCALE GENOMIC DNA]</scope>
    <source>
        <strain evidence="3">S238N-H82 / ATCC MYA-4686</strain>
    </source>
</reference>
<feature type="compositionally biased region" description="Low complexity" evidence="1">
    <location>
        <begin position="25"/>
        <end position="47"/>
    </location>
</feature>
<dbReference type="HOGENOM" id="CLU_346490_0_0_1"/>
<evidence type="ECO:0000313" key="2">
    <source>
        <dbReference type="EMBL" id="EDR11648.1"/>
    </source>
</evidence>
<dbReference type="InParanoid" id="B0D1J4"/>
<feature type="compositionally biased region" description="Polar residues" evidence="1">
    <location>
        <begin position="525"/>
        <end position="534"/>
    </location>
</feature>
<feature type="region of interest" description="Disordered" evidence="1">
    <location>
        <begin position="103"/>
        <end position="181"/>
    </location>
</feature>
<feature type="compositionally biased region" description="Polar residues" evidence="1">
    <location>
        <begin position="661"/>
        <end position="685"/>
    </location>
</feature>
<feature type="compositionally biased region" description="Pro residues" evidence="1">
    <location>
        <begin position="304"/>
        <end position="314"/>
    </location>
</feature>
<dbReference type="GeneID" id="6073588"/>
<feature type="compositionally biased region" description="Basic and acidic residues" evidence="1">
    <location>
        <begin position="536"/>
        <end position="556"/>
    </location>
</feature>
<dbReference type="EMBL" id="DS547095">
    <property type="protein sequence ID" value="EDR11648.1"/>
    <property type="molecule type" value="Genomic_DNA"/>
</dbReference>
<accession>B0D1J4</accession>
<feature type="compositionally biased region" description="Polar residues" evidence="1">
    <location>
        <begin position="103"/>
        <end position="113"/>
    </location>
</feature>